<organism evidence="11 12">
    <name type="scientific">Elliptochloris bilobata</name>
    <dbReference type="NCBI Taxonomy" id="381761"/>
    <lineage>
        <taxon>Eukaryota</taxon>
        <taxon>Viridiplantae</taxon>
        <taxon>Chlorophyta</taxon>
        <taxon>core chlorophytes</taxon>
        <taxon>Trebouxiophyceae</taxon>
        <taxon>Trebouxiophyceae incertae sedis</taxon>
        <taxon>Elliptochloris clade</taxon>
        <taxon>Elliptochloris</taxon>
    </lineage>
</organism>
<feature type="active site" description="Proton acceptor" evidence="6">
    <location>
        <position position="265"/>
    </location>
</feature>
<feature type="binding site" evidence="7">
    <location>
        <position position="169"/>
    </location>
    <ligand>
        <name>Mg(2+)</name>
        <dbReference type="ChEBI" id="CHEBI:18420"/>
        <label>1</label>
    </ligand>
</feature>
<feature type="binding site" evidence="7">
    <location>
        <position position="47"/>
    </location>
    <ligand>
        <name>Mg(2+)</name>
        <dbReference type="ChEBI" id="CHEBI:18420"/>
        <label>1</label>
    </ligand>
</feature>
<dbReference type="PANTHER" id="PTHR22748">
    <property type="entry name" value="AP ENDONUCLEASE"/>
    <property type="match status" value="1"/>
</dbReference>
<dbReference type="PROSITE" id="PS00728">
    <property type="entry name" value="AP_NUCLEASE_F1_3"/>
    <property type="match status" value="1"/>
</dbReference>
<feature type="site" description="Important for catalytic activity" evidence="8">
    <location>
        <position position="238"/>
    </location>
</feature>
<dbReference type="GO" id="GO:0046872">
    <property type="term" value="F:metal ion binding"/>
    <property type="evidence" value="ECO:0007669"/>
    <property type="project" value="UniProtKB-KW"/>
</dbReference>
<evidence type="ECO:0000256" key="9">
    <source>
        <dbReference type="RuleBase" id="RU362131"/>
    </source>
</evidence>
<dbReference type="PROSITE" id="PS51435">
    <property type="entry name" value="AP_NUCLEASE_F1_4"/>
    <property type="match status" value="1"/>
</dbReference>
<feature type="active site" evidence="6">
    <location>
        <position position="126"/>
    </location>
</feature>
<evidence type="ECO:0000256" key="3">
    <source>
        <dbReference type="ARBA" id="ARBA00022723"/>
    </source>
</evidence>
<keyword evidence="5 7" id="KW-0460">Magnesium</keyword>
<feature type="binding site" evidence="7">
    <location>
        <position position="265"/>
    </location>
    <ligand>
        <name>Mg(2+)</name>
        <dbReference type="ChEBI" id="CHEBI:18420"/>
        <label>1</label>
    </ligand>
</feature>
<dbReference type="EMBL" id="JALJOU010000001">
    <property type="protein sequence ID" value="KAK9846503.1"/>
    <property type="molecule type" value="Genomic_DNA"/>
</dbReference>
<evidence type="ECO:0000256" key="4">
    <source>
        <dbReference type="ARBA" id="ARBA00022801"/>
    </source>
</evidence>
<comment type="caution">
    <text evidence="11">The sequence shown here is derived from an EMBL/GenBank/DDBJ whole genome shotgun (WGS) entry which is preliminary data.</text>
</comment>
<feature type="site" description="Interaction with DNA substrate" evidence="8">
    <location>
        <position position="265"/>
    </location>
</feature>
<dbReference type="Proteomes" id="UP001445335">
    <property type="component" value="Unassembled WGS sequence"/>
</dbReference>
<keyword evidence="12" id="KW-1185">Reference proteome</keyword>
<dbReference type="Pfam" id="PF03372">
    <property type="entry name" value="Exo_endo_phos"/>
    <property type="match status" value="1"/>
</dbReference>
<dbReference type="NCBIfam" id="TIGR00633">
    <property type="entry name" value="xth"/>
    <property type="match status" value="1"/>
</dbReference>
<dbReference type="Gene3D" id="3.60.10.10">
    <property type="entry name" value="Endonuclease/exonuclease/phosphatase"/>
    <property type="match status" value="1"/>
</dbReference>
<evidence type="ECO:0000256" key="7">
    <source>
        <dbReference type="PIRSR" id="PIRSR604808-2"/>
    </source>
</evidence>
<keyword evidence="9" id="KW-0234">DNA repair</keyword>
<feature type="domain" description="Endonuclease/exonuclease/phosphatase" evidence="10">
    <location>
        <begin position="12"/>
        <end position="265"/>
    </location>
</feature>
<dbReference type="AlphaFoldDB" id="A0AAW1SJB6"/>
<sequence>MEAEQPLRIFIWNINSLIPTVRNFVLKHGSLRGFFDHYEADIVCFQETKMLADKLTKELACVDGFESFWAVSRQKMGYSGVVTYVRERFSPLSAKADCLDGGESDLDREGRTVETDHSAFVLLNCYVPNAGGAREGRPRAEYKLRFLQALRARCEDLLAAGRQVIVVGDLNVAASQRDVHAKLSWEDMYGAEEKAGLAALLRALPDVWRLRHPDVSNAFTVWDEKTSARMVNEGVRIDYALVSPGLLSSVANCEIVDTHPKWSDHAALVLELRGVPPPPPHAPCALSSARDRRFNDRSQPSVAALFAVCRQAL</sequence>
<dbReference type="GO" id="GO:0003677">
    <property type="term" value="F:DNA binding"/>
    <property type="evidence" value="ECO:0007669"/>
    <property type="project" value="InterPro"/>
</dbReference>
<evidence type="ECO:0000313" key="11">
    <source>
        <dbReference type="EMBL" id="KAK9846503.1"/>
    </source>
</evidence>
<evidence type="ECO:0000256" key="2">
    <source>
        <dbReference type="ARBA" id="ARBA00007092"/>
    </source>
</evidence>
<dbReference type="InterPro" id="IPR020848">
    <property type="entry name" value="AP_endonuclease_F1_CS"/>
</dbReference>
<comment type="cofactor">
    <cofactor evidence="1">
        <name>Mn(2+)</name>
        <dbReference type="ChEBI" id="CHEBI:29035"/>
    </cofactor>
</comment>
<dbReference type="SUPFAM" id="SSF56219">
    <property type="entry name" value="DNase I-like"/>
    <property type="match status" value="1"/>
</dbReference>
<evidence type="ECO:0000259" key="10">
    <source>
        <dbReference type="Pfam" id="PF03372"/>
    </source>
</evidence>
<evidence type="ECO:0000256" key="8">
    <source>
        <dbReference type="PIRSR" id="PIRSR604808-3"/>
    </source>
</evidence>
<feature type="binding site" evidence="7">
    <location>
        <position position="264"/>
    </location>
    <ligand>
        <name>Mg(2+)</name>
        <dbReference type="ChEBI" id="CHEBI:18420"/>
        <label>1</label>
    </ligand>
</feature>
<dbReference type="GO" id="GO:0008311">
    <property type="term" value="F:double-stranded DNA 3'-5' DNA exonuclease activity"/>
    <property type="evidence" value="ECO:0007669"/>
    <property type="project" value="TreeGrafter"/>
</dbReference>
<name>A0AAW1SJB6_9CHLO</name>
<evidence type="ECO:0000256" key="6">
    <source>
        <dbReference type="PIRSR" id="PIRSR604808-1"/>
    </source>
</evidence>
<feature type="binding site" evidence="7">
    <location>
        <position position="171"/>
    </location>
    <ligand>
        <name>Mg(2+)</name>
        <dbReference type="ChEBI" id="CHEBI:18420"/>
        <label>1</label>
    </ligand>
</feature>
<feature type="binding site" evidence="7">
    <location>
        <position position="13"/>
    </location>
    <ligand>
        <name>Mg(2+)</name>
        <dbReference type="ChEBI" id="CHEBI:18420"/>
        <label>1</label>
    </ligand>
</feature>
<evidence type="ECO:0000256" key="5">
    <source>
        <dbReference type="ARBA" id="ARBA00022842"/>
    </source>
</evidence>
<dbReference type="GO" id="GO:0006284">
    <property type="term" value="P:base-excision repair"/>
    <property type="evidence" value="ECO:0007669"/>
    <property type="project" value="TreeGrafter"/>
</dbReference>
<gene>
    <name evidence="11" type="ORF">WJX81_005404</name>
</gene>
<keyword evidence="3 7" id="KW-0479">Metal-binding</keyword>
<protein>
    <recommendedName>
        <fullName evidence="10">Endonuclease/exonuclease/phosphatase domain-containing protein</fullName>
    </recommendedName>
</protein>
<feature type="active site" description="Proton donor/acceptor" evidence="6">
    <location>
        <position position="169"/>
    </location>
</feature>
<evidence type="ECO:0000256" key="1">
    <source>
        <dbReference type="ARBA" id="ARBA00001936"/>
    </source>
</evidence>
<comment type="similarity">
    <text evidence="2 9">Belongs to the DNA repair enzymes AP/ExoA family.</text>
</comment>
<dbReference type="PANTHER" id="PTHR22748:SF4">
    <property type="entry name" value="DNA-(APURINIC OR APYRIMIDINIC SITE) ENDONUCLEASE 2"/>
    <property type="match status" value="1"/>
</dbReference>
<dbReference type="InterPro" id="IPR005135">
    <property type="entry name" value="Endo/exonuclease/phosphatase"/>
</dbReference>
<accession>A0AAW1SJB6</accession>
<dbReference type="GO" id="GO:0005634">
    <property type="term" value="C:nucleus"/>
    <property type="evidence" value="ECO:0007669"/>
    <property type="project" value="TreeGrafter"/>
</dbReference>
<dbReference type="InterPro" id="IPR036691">
    <property type="entry name" value="Endo/exonu/phosph_ase_sf"/>
</dbReference>
<keyword evidence="4" id="KW-0378">Hydrolase</keyword>
<dbReference type="GO" id="GO:0008081">
    <property type="term" value="F:phosphoric diester hydrolase activity"/>
    <property type="evidence" value="ECO:0007669"/>
    <property type="project" value="TreeGrafter"/>
</dbReference>
<proteinExistence type="inferred from homology"/>
<feature type="site" description="Transition state stabilizer" evidence="8">
    <location>
        <position position="171"/>
    </location>
</feature>
<dbReference type="GO" id="GO:0003906">
    <property type="term" value="F:DNA-(apurinic or apyrimidinic site) endonuclease activity"/>
    <property type="evidence" value="ECO:0007669"/>
    <property type="project" value="TreeGrafter"/>
</dbReference>
<keyword evidence="9" id="KW-0227">DNA damage</keyword>
<comment type="cofactor">
    <cofactor evidence="7 9">
        <name>Mg(2+)</name>
        <dbReference type="ChEBI" id="CHEBI:18420"/>
    </cofactor>
    <cofactor evidence="7 9">
        <name>Mn(2+)</name>
        <dbReference type="ChEBI" id="CHEBI:29035"/>
    </cofactor>
    <text evidence="7 9">Probably binds two magnesium or manganese ions per subunit.</text>
</comment>
<reference evidence="11 12" key="1">
    <citation type="journal article" date="2024" name="Nat. Commun.">
        <title>Phylogenomics reveals the evolutionary origins of lichenization in chlorophyte algae.</title>
        <authorList>
            <person name="Puginier C."/>
            <person name="Libourel C."/>
            <person name="Otte J."/>
            <person name="Skaloud P."/>
            <person name="Haon M."/>
            <person name="Grisel S."/>
            <person name="Petersen M."/>
            <person name="Berrin J.G."/>
            <person name="Delaux P.M."/>
            <person name="Dal Grande F."/>
            <person name="Keller J."/>
        </authorList>
    </citation>
    <scope>NUCLEOTIDE SEQUENCE [LARGE SCALE GENOMIC DNA]</scope>
    <source>
        <strain evidence="11 12">SAG 245.80</strain>
    </source>
</reference>
<keyword evidence="7" id="KW-0464">Manganese</keyword>
<evidence type="ECO:0000313" key="12">
    <source>
        <dbReference type="Proteomes" id="UP001445335"/>
    </source>
</evidence>
<dbReference type="InterPro" id="IPR004808">
    <property type="entry name" value="AP_endonuc_1"/>
</dbReference>